<evidence type="ECO:0000256" key="4">
    <source>
        <dbReference type="ARBA" id="ARBA00023136"/>
    </source>
</evidence>
<dbReference type="OrthoDB" id="430436at2759"/>
<accession>A0A316U7I7</accession>
<dbReference type="AlphaFoldDB" id="A0A316U7I7"/>
<dbReference type="EMBL" id="KZ819328">
    <property type="protein sequence ID" value="PWN20411.1"/>
    <property type="molecule type" value="Genomic_DNA"/>
</dbReference>
<feature type="domain" description="NAD-dependent epimerase/dehydratase" evidence="5">
    <location>
        <begin position="14"/>
        <end position="192"/>
    </location>
</feature>
<dbReference type="STRING" id="1684307.A0A316U7I7"/>
<name>A0A316U7I7_9BASI</name>
<sequence length="259" mass="27031">MADSSSTSSGETALLLGATGAVGSEVLSSLIASPHYTTIHSFVRKPSSTPSSSDSKVIEHVVDFEKLCEGDASQVEKFIEVKADSVLIALGTTRAAAGGAKPFERIDREYVLAAAKAARVEGGKPQKVVYCSAQMADSTSRFLYPKSKGLTEEGLSSLGYSDVILFRPGFLYGAQRAQPRRLEHFYGLLTHNVLSKISDSAEIPTSVLGKCMVEAVRMGAEGLKSKGIGSKPSGAALAGGAGSVVVIDNGQALKMGKTL</sequence>
<comment type="subcellular location">
    <subcellularLocation>
        <location evidence="1">Mitochondrion outer membrane</location>
        <topology evidence="1">Peripheral membrane protein</topology>
    </subcellularLocation>
</comment>
<dbReference type="SUPFAM" id="SSF51735">
    <property type="entry name" value="NAD(P)-binding Rossmann-fold domains"/>
    <property type="match status" value="1"/>
</dbReference>
<dbReference type="Pfam" id="PF01370">
    <property type="entry name" value="Epimerase"/>
    <property type="match status" value="1"/>
</dbReference>
<proteinExistence type="inferred from homology"/>
<evidence type="ECO:0000256" key="1">
    <source>
        <dbReference type="ARBA" id="ARBA00004450"/>
    </source>
</evidence>
<evidence type="ECO:0000313" key="7">
    <source>
        <dbReference type="Proteomes" id="UP000245942"/>
    </source>
</evidence>
<dbReference type="PANTHER" id="PTHR14097:SF7">
    <property type="entry name" value="OXIDOREDUCTASE HTATIP2"/>
    <property type="match status" value="1"/>
</dbReference>
<evidence type="ECO:0000259" key="5">
    <source>
        <dbReference type="Pfam" id="PF01370"/>
    </source>
</evidence>
<dbReference type="GO" id="GO:0051170">
    <property type="term" value="P:import into nucleus"/>
    <property type="evidence" value="ECO:0007669"/>
    <property type="project" value="TreeGrafter"/>
</dbReference>
<dbReference type="InterPro" id="IPR001509">
    <property type="entry name" value="Epimerase_deHydtase"/>
</dbReference>
<evidence type="ECO:0000256" key="2">
    <source>
        <dbReference type="ARBA" id="ARBA00006617"/>
    </source>
</evidence>
<protein>
    <recommendedName>
        <fullName evidence="5">NAD-dependent epimerase/dehydratase domain-containing protein</fullName>
    </recommendedName>
</protein>
<gene>
    <name evidence="6" type="ORF">BCV69DRAFT_270885</name>
</gene>
<dbReference type="Gene3D" id="3.40.50.720">
    <property type="entry name" value="NAD(P)-binding Rossmann-like Domain"/>
    <property type="match status" value="1"/>
</dbReference>
<evidence type="ECO:0000256" key="3">
    <source>
        <dbReference type="ARBA" id="ARBA00023128"/>
    </source>
</evidence>
<dbReference type="Proteomes" id="UP000245942">
    <property type="component" value="Unassembled WGS sequence"/>
</dbReference>
<keyword evidence="7" id="KW-1185">Reference proteome</keyword>
<dbReference type="RefSeq" id="XP_025347571.1">
    <property type="nucleotide sequence ID" value="XM_025490938.1"/>
</dbReference>
<dbReference type="InterPro" id="IPR036291">
    <property type="entry name" value="NAD(P)-bd_dom_sf"/>
</dbReference>
<keyword evidence="4" id="KW-0472">Membrane</keyword>
<dbReference type="GeneID" id="37012672"/>
<organism evidence="6 7">
    <name type="scientific">Pseudomicrostroma glucosiphilum</name>
    <dbReference type="NCBI Taxonomy" id="1684307"/>
    <lineage>
        <taxon>Eukaryota</taxon>
        <taxon>Fungi</taxon>
        <taxon>Dikarya</taxon>
        <taxon>Basidiomycota</taxon>
        <taxon>Ustilaginomycotina</taxon>
        <taxon>Exobasidiomycetes</taxon>
        <taxon>Microstromatales</taxon>
        <taxon>Microstromatales incertae sedis</taxon>
        <taxon>Pseudomicrostroma</taxon>
    </lineage>
</organism>
<comment type="similarity">
    <text evidence="2">Belongs to the FMP52 family.</text>
</comment>
<dbReference type="PANTHER" id="PTHR14097">
    <property type="entry name" value="OXIDOREDUCTASE HTATIP2"/>
    <property type="match status" value="1"/>
</dbReference>
<evidence type="ECO:0000313" key="6">
    <source>
        <dbReference type="EMBL" id="PWN20411.1"/>
    </source>
</evidence>
<reference evidence="6 7" key="1">
    <citation type="journal article" date="2018" name="Mol. Biol. Evol.">
        <title>Broad Genomic Sampling Reveals a Smut Pathogenic Ancestry of the Fungal Clade Ustilaginomycotina.</title>
        <authorList>
            <person name="Kijpornyongpan T."/>
            <person name="Mondo S.J."/>
            <person name="Barry K."/>
            <person name="Sandor L."/>
            <person name="Lee J."/>
            <person name="Lipzen A."/>
            <person name="Pangilinan J."/>
            <person name="LaButti K."/>
            <person name="Hainaut M."/>
            <person name="Henrissat B."/>
            <person name="Grigoriev I.V."/>
            <person name="Spatafora J.W."/>
            <person name="Aime M.C."/>
        </authorList>
    </citation>
    <scope>NUCLEOTIDE SEQUENCE [LARGE SCALE GENOMIC DNA]</scope>
    <source>
        <strain evidence="6 7">MCA 4718</strain>
    </source>
</reference>
<dbReference type="GO" id="GO:0005741">
    <property type="term" value="C:mitochondrial outer membrane"/>
    <property type="evidence" value="ECO:0007669"/>
    <property type="project" value="UniProtKB-SubCell"/>
</dbReference>
<keyword evidence="3" id="KW-0496">Mitochondrion</keyword>